<gene>
    <name evidence="1" type="ORF">UFOVP378_20</name>
</gene>
<reference evidence="1" key="1">
    <citation type="submission" date="2020-05" db="EMBL/GenBank/DDBJ databases">
        <authorList>
            <person name="Chiriac C."/>
            <person name="Salcher M."/>
            <person name="Ghai R."/>
            <person name="Kavagutti S V."/>
        </authorList>
    </citation>
    <scope>NUCLEOTIDE SEQUENCE</scope>
</reference>
<proteinExistence type="predicted"/>
<dbReference type="EMBL" id="LR798306">
    <property type="protein sequence ID" value="CAB5222668.1"/>
    <property type="molecule type" value="Genomic_DNA"/>
</dbReference>
<protein>
    <submittedName>
        <fullName evidence="1">Uncharacterized protein</fullName>
    </submittedName>
</protein>
<accession>A0A6J7X0M0</accession>
<organism evidence="1">
    <name type="scientific">uncultured Caudovirales phage</name>
    <dbReference type="NCBI Taxonomy" id="2100421"/>
    <lineage>
        <taxon>Viruses</taxon>
        <taxon>Duplodnaviria</taxon>
        <taxon>Heunggongvirae</taxon>
        <taxon>Uroviricota</taxon>
        <taxon>Caudoviricetes</taxon>
        <taxon>Peduoviridae</taxon>
        <taxon>Maltschvirus</taxon>
        <taxon>Maltschvirus maltsch</taxon>
    </lineage>
</organism>
<evidence type="ECO:0000313" key="1">
    <source>
        <dbReference type="EMBL" id="CAB5222668.1"/>
    </source>
</evidence>
<sequence>MDLSKLSDKDLRALANNDLASMSDAALRIIAAGNVGQIPVEPGAVTAPTVQPEQTVADRVRGIVETPFALAANLATGPLTYLAGAVSPEFQRQVASNIQYQPRTQTAQDVLEAIGRGAEATKIPPFMPGAVSFQPLATGTTRQAGQAVSTQVARAPTTLNEVLKVIQSQEPTPQMIGMGSAETGKAIQRQIRGQELRVPVDLTKGQATRQPGAQQFEIETAKTYPETVGSPLLKRQIETNQNILSNFDAYTTATGAEMSGLLRPVGKIVDAALVKQAKEAKDKVNQAYQLARDSGETKAMVPYNNLIAYIDEQGPTVKQQLAPILGAVEDQLKKNDPSNVGMVSIDALEDIYQFINKNAQPNTPNAVQAKDLKSLINQSTEGAGGDLYRQARQMRVQYARQFEDAAAVDKLLSKKPGTRDRSVALEDVFEFAVLKGSFDDTRNIALLLKKGGAQGQQAWRELQGQTLDYIRDQVTKSTQRDASGRPIPSAAAMNKIVRDLDADGKMDYIFGKKGAEEIRNLRDVMLDVYSPVPGAANYSNTSSALIRALENVNKSPLSRIPGVGSATRYAEESARQKSLQKLVNESLTYRP</sequence>
<name>A0A6J7X0M0_9CAUD</name>